<feature type="region of interest" description="Disordered" evidence="1">
    <location>
        <begin position="82"/>
        <end position="112"/>
    </location>
</feature>
<dbReference type="EMBL" id="JAVDWE010000004">
    <property type="protein sequence ID" value="MDR7094187.1"/>
    <property type="molecule type" value="Genomic_DNA"/>
</dbReference>
<accession>A0ABU1V9T0</accession>
<evidence type="ECO:0000256" key="1">
    <source>
        <dbReference type="SAM" id="MobiDB-lite"/>
    </source>
</evidence>
<protein>
    <recommendedName>
        <fullName evidence="5">Conjugative transfer region protein TrbK</fullName>
    </recommendedName>
</protein>
<comment type="caution">
    <text evidence="3">The sequence shown here is derived from an EMBL/GenBank/DDBJ whole genome shotgun (WGS) entry which is preliminary data.</text>
</comment>
<feature type="signal peptide" evidence="2">
    <location>
        <begin position="1"/>
        <end position="24"/>
    </location>
</feature>
<dbReference type="PROSITE" id="PS51257">
    <property type="entry name" value="PROKAR_LIPOPROTEIN"/>
    <property type="match status" value="1"/>
</dbReference>
<sequence length="112" mass="11677">MRQTALILCLLASVSLLTGCEALGIETATQIAAKKEAEGKAIGSACRHAVRSIESCFSAYPRAGKAAVFAGWREMDQYMRENSVVGMPSEPGSDASATPANANKPGSEAQKS</sequence>
<feature type="chain" id="PRO_5046510605" description="Conjugative transfer region protein TrbK" evidence="2">
    <location>
        <begin position="25"/>
        <end position="112"/>
    </location>
</feature>
<dbReference type="Proteomes" id="UP001265550">
    <property type="component" value="Unassembled WGS sequence"/>
</dbReference>
<reference evidence="3 4" key="1">
    <citation type="submission" date="2023-07" db="EMBL/GenBank/DDBJ databases">
        <title>Sorghum-associated microbial communities from plants grown in Nebraska, USA.</title>
        <authorList>
            <person name="Schachtman D."/>
        </authorList>
    </citation>
    <scope>NUCLEOTIDE SEQUENCE [LARGE SCALE GENOMIC DNA]</scope>
    <source>
        <strain evidence="3 4">BE240</strain>
    </source>
</reference>
<evidence type="ECO:0000256" key="2">
    <source>
        <dbReference type="SAM" id="SignalP"/>
    </source>
</evidence>
<keyword evidence="4" id="KW-1185">Reference proteome</keyword>
<keyword evidence="2" id="KW-0732">Signal</keyword>
<proteinExistence type="predicted"/>
<evidence type="ECO:0000313" key="3">
    <source>
        <dbReference type="EMBL" id="MDR7094187.1"/>
    </source>
</evidence>
<gene>
    <name evidence="3" type="ORF">J2X09_001925</name>
</gene>
<name>A0ABU1V9T0_9BURK</name>
<dbReference type="RefSeq" id="WP_204733113.1">
    <property type="nucleotide sequence ID" value="NZ_JAVDWE010000004.1"/>
</dbReference>
<evidence type="ECO:0000313" key="4">
    <source>
        <dbReference type="Proteomes" id="UP001265550"/>
    </source>
</evidence>
<evidence type="ECO:0008006" key="5">
    <source>
        <dbReference type="Google" id="ProtNLM"/>
    </source>
</evidence>
<organism evidence="3 4">
    <name type="scientific">Hydrogenophaga laconesensis</name>
    <dbReference type="NCBI Taxonomy" id="1805971"/>
    <lineage>
        <taxon>Bacteria</taxon>
        <taxon>Pseudomonadati</taxon>
        <taxon>Pseudomonadota</taxon>
        <taxon>Betaproteobacteria</taxon>
        <taxon>Burkholderiales</taxon>
        <taxon>Comamonadaceae</taxon>
        <taxon>Hydrogenophaga</taxon>
    </lineage>
</organism>